<evidence type="ECO:0000256" key="5">
    <source>
        <dbReference type="ARBA" id="ARBA00022833"/>
    </source>
</evidence>
<evidence type="ECO:0000259" key="10">
    <source>
        <dbReference type="PROSITE" id="PS50199"/>
    </source>
</evidence>
<feature type="region of interest" description="Disordered" evidence="9">
    <location>
        <begin position="171"/>
        <end position="453"/>
    </location>
</feature>
<evidence type="ECO:0000256" key="8">
    <source>
        <dbReference type="PROSITE-ProRule" id="PRU00322"/>
    </source>
</evidence>
<feature type="compositionally biased region" description="Low complexity" evidence="9">
    <location>
        <begin position="255"/>
        <end position="269"/>
    </location>
</feature>
<accession>A0A2A9MP38</accession>
<evidence type="ECO:0000313" key="11">
    <source>
        <dbReference type="EMBL" id="PFH37540.1"/>
    </source>
</evidence>
<feature type="compositionally biased region" description="Pro residues" evidence="9">
    <location>
        <begin position="242"/>
        <end position="253"/>
    </location>
</feature>
<dbReference type="Gene3D" id="4.10.1060.10">
    <property type="entry name" value="Zinc finger, RanBP2-type"/>
    <property type="match status" value="2"/>
</dbReference>
<dbReference type="GO" id="GO:0008270">
    <property type="term" value="F:zinc ion binding"/>
    <property type="evidence" value="ECO:0007669"/>
    <property type="project" value="UniProtKB-KW"/>
</dbReference>
<feature type="region of interest" description="Disordered" evidence="9">
    <location>
        <begin position="55"/>
        <end position="93"/>
    </location>
</feature>
<dbReference type="SMART" id="SM00547">
    <property type="entry name" value="ZnF_RBZ"/>
    <property type="match status" value="2"/>
</dbReference>
<feature type="compositionally biased region" description="Gly residues" evidence="9">
    <location>
        <begin position="325"/>
        <end position="335"/>
    </location>
</feature>
<feature type="compositionally biased region" description="Basic residues" evidence="9">
    <location>
        <begin position="376"/>
        <end position="387"/>
    </location>
</feature>
<keyword evidence="3" id="KW-0677">Repeat</keyword>
<dbReference type="GeneID" id="40308979"/>
<feature type="domain" description="RanBP2-type" evidence="10">
    <location>
        <begin position="147"/>
        <end position="176"/>
    </location>
</feature>
<feature type="compositionally biased region" description="Low complexity" evidence="9">
    <location>
        <begin position="357"/>
        <end position="375"/>
    </location>
</feature>
<feature type="compositionally biased region" description="Low complexity" evidence="9">
    <location>
        <begin position="221"/>
        <end position="241"/>
    </location>
</feature>
<sequence length="453" mass="46395">MYAPLGGCGPPVSDGDVGGGYPSSAGFYGSGAPAHSPHSGAGGYMGGDAALPTAGGDAQAFRGGPPSLRGARGGGGRGAQGAAAPPPPHLVGGRVRKEGDWQCEDPACGNINFSKRTRCNRCGKNKPKTGDPLKDIPNLGGPPGLFKQGDWPCTHCGNVNWARRNTCNICSAPKPSTHDEPRTGRGGGHFDLQDPADRRRHDSDDEDFDEFGRRKRKHGAHAQAQATGGLASGAAGAAHVGPPSPSATLPPPLRQGQSAASAALPAGSALGAGGAERNGAHVEAAARGRPDANAVAAGAEGGRGPSLQGGADATESGCATDGVRGAFGGGAGSSFGEGDFVGVKLAFPPAPKRRLVSSSSSSSSSSSESESSRSPSRSRRSRRSRSRSRSDSRRRARRRSPSREENRRSRGGDSSAGASRSGGSSRRDRERERDRRSRSRSPRDHRGSSNPRR</sequence>
<dbReference type="PROSITE" id="PS01358">
    <property type="entry name" value="ZF_RANBP2_1"/>
    <property type="match status" value="2"/>
</dbReference>
<proteinExistence type="predicted"/>
<evidence type="ECO:0000256" key="4">
    <source>
        <dbReference type="ARBA" id="ARBA00022771"/>
    </source>
</evidence>
<feature type="compositionally biased region" description="Basic and acidic residues" evidence="9">
    <location>
        <begin position="278"/>
        <end position="290"/>
    </location>
</feature>
<dbReference type="PANTHER" id="PTHR12999:SF17">
    <property type="entry name" value="ZINC FINGER RAN-BINDING DOMAIN-CONTAINING PROTEIN 2"/>
    <property type="match status" value="1"/>
</dbReference>
<dbReference type="GO" id="GO:0005634">
    <property type="term" value="C:nucleus"/>
    <property type="evidence" value="ECO:0007669"/>
    <property type="project" value="UniProtKB-SubCell"/>
</dbReference>
<evidence type="ECO:0000313" key="12">
    <source>
        <dbReference type="Proteomes" id="UP000224006"/>
    </source>
</evidence>
<dbReference type="PROSITE" id="PS50199">
    <property type="entry name" value="ZF_RANBP2_2"/>
    <property type="match status" value="2"/>
</dbReference>
<dbReference type="AlphaFoldDB" id="A0A2A9MP38"/>
<gene>
    <name evidence="11" type="ORF">BESB_039980</name>
</gene>
<comment type="subcellular location">
    <subcellularLocation>
        <location evidence="1">Nucleus</location>
    </subcellularLocation>
</comment>
<dbReference type="VEuPathDB" id="ToxoDB:BESB_039980"/>
<dbReference type="Pfam" id="PF00641">
    <property type="entry name" value="Zn_ribbon_RanBP"/>
    <property type="match status" value="2"/>
</dbReference>
<feature type="compositionally biased region" description="Basic and acidic residues" evidence="9">
    <location>
        <begin position="191"/>
        <end position="203"/>
    </location>
</feature>
<dbReference type="PANTHER" id="PTHR12999">
    <property type="entry name" value="ZINC FINGER RAN-BINDING DOMAIN-CONTAINING PROTEIN 2 ZRANB2-RELATED"/>
    <property type="match status" value="1"/>
</dbReference>
<organism evidence="11 12">
    <name type="scientific">Besnoitia besnoiti</name>
    <name type="common">Apicomplexan protozoan</name>
    <dbReference type="NCBI Taxonomy" id="94643"/>
    <lineage>
        <taxon>Eukaryota</taxon>
        <taxon>Sar</taxon>
        <taxon>Alveolata</taxon>
        <taxon>Apicomplexa</taxon>
        <taxon>Conoidasida</taxon>
        <taxon>Coccidia</taxon>
        <taxon>Eucoccidiorida</taxon>
        <taxon>Eimeriorina</taxon>
        <taxon>Sarcocystidae</taxon>
        <taxon>Besnoitia</taxon>
    </lineage>
</organism>
<dbReference type="SUPFAM" id="SSF90209">
    <property type="entry name" value="Ran binding protein zinc finger-like"/>
    <property type="match status" value="2"/>
</dbReference>
<keyword evidence="5" id="KW-0862">Zinc</keyword>
<dbReference type="KEGG" id="bbes:BESB_039980"/>
<feature type="domain" description="RanBP2-type" evidence="10">
    <location>
        <begin position="97"/>
        <end position="128"/>
    </location>
</feature>
<evidence type="ECO:0000256" key="9">
    <source>
        <dbReference type="SAM" id="MobiDB-lite"/>
    </source>
</evidence>
<keyword evidence="4 8" id="KW-0863">Zinc-finger</keyword>
<dbReference type="OrthoDB" id="430695at2759"/>
<dbReference type="Proteomes" id="UP000224006">
    <property type="component" value="Chromosome II"/>
</dbReference>
<keyword evidence="7" id="KW-0539">Nucleus</keyword>
<evidence type="ECO:0000256" key="1">
    <source>
        <dbReference type="ARBA" id="ARBA00004123"/>
    </source>
</evidence>
<comment type="caution">
    <text evidence="11">The sequence shown here is derived from an EMBL/GenBank/DDBJ whole genome shotgun (WGS) entry which is preliminary data.</text>
</comment>
<dbReference type="STRING" id="94643.A0A2A9MP38"/>
<feature type="compositionally biased region" description="Basic and acidic residues" evidence="9">
    <location>
        <begin position="425"/>
        <end position="447"/>
    </location>
</feature>
<protein>
    <submittedName>
        <fullName evidence="11">Ran binding protein</fullName>
    </submittedName>
</protein>
<dbReference type="InterPro" id="IPR001876">
    <property type="entry name" value="Znf_RanBP2"/>
</dbReference>
<evidence type="ECO:0000256" key="7">
    <source>
        <dbReference type="ARBA" id="ARBA00023242"/>
    </source>
</evidence>
<dbReference type="InterPro" id="IPR036443">
    <property type="entry name" value="Znf_RanBP2_sf"/>
</dbReference>
<feature type="compositionally biased region" description="Basic and acidic residues" evidence="9">
    <location>
        <begin position="401"/>
        <end position="411"/>
    </location>
</feature>
<dbReference type="EMBL" id="NWUJ01000002">
    <property type="protein sequence ID" value="PFH37540.1"/>
    <property type="molecule type" value="Genomic_DNA"/>
</dbReference>
<feature type="compositionally biased region" description="Low complexity" evidence="9">
    <location>
        <begin position="412"/>
        <end position="424"/>
    </location>
</feature>
<keyword evidence="2" id="KW-0479">Metal-binding</keyword>
<dbReference type="GO" id="GO:0003723">
    <property type="term" value="F:RNA binding"/>
    <property type="evidence" value="ECO:0007669"/>
    <property type="project" value="UniProtKB-KW"/>
</dbReference>
<keyword evidence="6" id="KW-0694">RNA-binding</keyword>
<evidence type="ECO:0000256" key="3">
    <source>
        <dbReference type="ARBA" id="ARBA00022737"/>
    </source>
</evidence>
<evidence type="ECO:0000256" key="6">
    <source>
        <dbReference type="ARBA" id="ARBA00022884"/>
    </source>
</evidence>
<reference evidence="11 12" key="1">
    <citation type="submission" date="2017-09" db="EMBL/GenBank/DDBJ databases">
        <title>Genome sequencing of Besnoitia besnoiti strain Bb-Ger1.</title>
        <authorList>
            <person name="Schares G."/>
            <person name="Venepally P."/>
            <person name="Lorenzi H.A."/>
        </authorList>
    </citation>
    <scope>NUCLEOTIDE SEQUENCE [LARGE SCALE GENOMIC DNA]</scope>
    <source>
        <strain evidence="11 12">Bb-Ger1</strain>
    </source>
</reference>
<dbReference type="RefSeq" id="XP_029221549.1">
    <property type="nucleotide sequence ID" value="XM_029362584.1"/>
</dbReference>
<dbReference type="FunFam" id="4.10.1060.10:FF:000004">
    <property type="entry name" value="Zinc finger Ran-binding domain-containing protein 2"/>
    <property type="match status" value="1"/>
</dbReference>
<keyword evidence="12" id="KW-1185">Reference proteome</keyword>
<evidence type="ECO:0000256" key="2">
    <source>
        <dbReference type="ARBA" id="ARBA00022723"/>
    </source>
</evidence>
<name>A0A2A9MP38_BESBE</name>